<sequence length="355" mass="38689">MPGRRGLVLGSGAAAAVAAAGPPLLGRAAAQARDLTIVSWGGAYQDAQREVFFRPFAQRTRTRILEETWDGGIGVLRARVASGANTWDVVQVEGHELLLGAAEGLFEPLDWDAIGGRDAYVPEAVHPCGVGAVLSSLVLAWDRARLPEDAAPRGWADLFDTRRFPGRRALRRGPRTTLEIALLGDGVPPGEVYRLLGTRAGVERAFARLDSIREALGWWERGSQSPLWLASGEVTLGAAYSGRIWAANAGGGRDLGLRWSGHLFAMDFWVVMKDSPNRAQALEFLRFVGRPEVQAELPPRIPYGMTARGVNERLPPQVAQRLPTAHLDQGLRISDAFWAAHLDALTRRFERWLGG</sequence>
<accession>A0ABS7F099</accession>
<protein>
    <submittedName>
        <fullName evidence="2">ABC transporter substrate-binding protein</fullName>
    </submittedName>
</protein>
<dbReference type="Proteomes" id="UP001519924">
    <property type="component" value="Unassembled WGS sequence"/>
</dbReference>
<dbReference type="RefSeq" id="WP_220115885.1">
    <property type="nucleotide sequence ID" value="NZ_JAHZUY010000003.1"/>
</dbReference>
<gene>
    <name evidence="2" type="ORF">K1J50_02695</name>
</gene>
<dbReference type="CDD" id="cd13589">
    <property type="entry name" value="PBP2_polyamine_RpCGA009"/>
    <property type="match status" value="1"/>
</dbReference>
<organism evidence="2 3">
    <name type="scientific">Caldovatus aquaticus</name>
    <dbReference type="NCBI Taxonomy" id="2865671"/>
    <lineage>
        <taxon>Bacteria</taxon>
        <taxon>Pseudomonadati</taxon>
        <taxon>Pseudomonadota</taxon>
        <taxon>Alphaproteobacteria</taxon>
        <taxon>Acetobacterales</taxon>
        <taxon>Roseomonadaceae</taxon>
        <taxon>Caldovatus</taxon>
    </lineage>
</organism>
<dbReference type="Pfam" id="PF13416">
    <property type="entry name" value="SBP_bac_8"/>
    <property type="match status" value="1"/>
</dbReference>
<reference evidence="2 3" key="1">
    <citation type="submission" date="2021-08" db="EMBL/GenBank/DDBJ databases">
        <title>Caldovatus sediminis gen. nov., sp. nov., a moderately thermophilic bacterium isolated from a hot spring.</title>
        <authorList>
            <person name="Hu C.-J."/>
            <person name="Li W.-J."/>
            <person name="Xian W.-D."/>
        </authorList>
    </citation>
    <scope>NUCLEOTIDE SEQUENCE [LARGE SCALE GENOMIC DNA]</scope>
    <source>
        <strain evidence="2 3">SYSU G05006</strain>
    </source>
</reference>
<keyword evidence="3" id="KW-1185">Reference proteome</keyword>
<dbReference type="Gene3D" id="3.40.190.10">
    <property type="entry name" value="Periplasmic binding protein-like II"/>
    <property type="match status" value="2"/>
</dbReference>
<evidence type="ECO:0000313" key="3">
    <source>
        <dbReference type="Proteomes" id="UP001519924"/>
    </source>
</evidence>
<name>A0ABS7F099_9PROT</name>
<dbReference type="EMBL" id="JAHZUY010000003">
    <property type="protein sequence ID" value="MBW8268387.1"/>
    <property type="molecule type" value="Genomic_DNA"/>
</dbReference>
<dbReference type="InterPro" id="IPR006059">
    <property type="entry name" value="SBP"/>
</dbReference>
<keyword evidence="1" id="KW-0732">Signal</keyword>
<dbReference type="PANTHER" id="PTHR30222:SF2">
    <property type="entry name" value="ABC TRANSPORTER SUBSTRATE-BINDING PROTEIN"/>
    <property type="match status" value="1"/>
</dbReference>
<dbReference type="SUPFAM" id="SSF53850">
    <property type="entry name" value="Periplasmic binding protein-like II"/>
    <property type="match status" value="1"/>
</dbReference>
<proteinExistence type="predicted"/>
<evidence type="ECO:0000256" key="1">
    <source>
        <dbReference type="ARBA" id="ARBA00022729"/>
    </source>
</evidence>
<comment type="caution">
    <text evidence="2">The sequence shown here is derived from an EMBL/GenBank/DDBJ whole genome shotgun (WGS) entry which is preliminary data.</text>
</comment>
<dbReference type="PANTHER" id="PTHR30222">
    <property type="entry name" value="SPERMIDINE/PUTRESCINE-BINDING PERIPLASMIC PROTEIN"/>
    <property type="match status" value="1"/>
</dbReference>
<evidence type="ECO:0000313" key="2">
    <source>
        <dbReference type="EMBL" id="MBW8268387.1"/>
    </source>
</evidence>
<dbReference type="InterPro" id="IPR006311">
    <property type="entry name" value="TAT_signal"/>
</dbReference>
<dbReference type="PROSITE" id="PS51318">
    <property type="entry name" value="TAT"/>
    <property type="match status" value="1"/>
</dbReference>